<proteinExistence type="predicted"/>
<feature type="region of interest" description="Disordered" evidence="1">
    <location>
        <begin position="62"/>
        <end position="105"/>
    </location>
</feature>
<dbReference type="Proteomes" id="UP000054047">
    <property type="component" value="Unassembled WGS sequence"/>
</dbReference>
<protein>
    <submittedName>
        <fullName evidence="2">Uncharacterized protein</fullName>
    </submittedName>
</protein>
<keyword evidence="3" id="KW-1185">Reference proteome</keyword>
<feature type="compositionally biased region" description="Polar residues" evidence="1">
    <location>
        <begin position="70"/>
        <end position="81"/>
    </location>
</feature>
<dbReference type="AlphaFoldDB" id="A0A0C2DE66"/>
<evidence type="ECO:0000313" key="2">
    <source>
        <dbReference type="EMBL" id="KIH68233.1"/>
    </source>
</evidence>
<gene>
    <name evidence="2" type="ORF">ANCDUO_01430</name>
</gene>
<evidence type="ECO:0000313" key="3">
    <source>
        <dbReference type="Proteomes" id="UP000054047"/>
    </source>
</evidence>
<accession>A0A0C2DE66</accession>
<sequence>MVYDVVGHRQRDADEKNSCHSYTGCRIGDEAIGSDSLSRTQLHTLDDDAAIGSRDNYGVLQCRQRRRLPSSKNTPPSSAQYLGQMPRSPGVPGEPGCPGLPGLPG</sequence>
<reference evidence="2 3" key="1">
    <citation type="submission" date="2013-12" db="EMBL/GenBank/DDBJ databases">
        <title>Draft genome of the parsitic nematode Ancylostoma duodenale.</title>
        <authorList>
            <person name="Mitreva M."/>
        </authorList>
    </citation>
    <scope>NUCLEOTIDE SEQUENCE [LARGE SCALE GENOMIC DNA]</scope>
    <source>
        <strain evidence="2 3">Zhejiang</strain>
    </source>
</reference>
<organism evidence="2 3">
    <name type="scientific">Ancylostoma duodenale</name>
    <dbReference type="NCBI Taxonomy" id="51022"/>
    <lineage>
        <taxon>Eukaryota</taxon>
        <taxon>Metazoa</taxon>
        <taxon>Ecdysozoa</taxon>
        <taxon>Nematoda</taxon>
        <taxon>Chromadorea</taxon>
        <taxon>Rhabditida</taxon>
        <taxon>Rhabditina</taxon>
        <taxon>Rhabditomorpha</taxon>
        <taxon>Strongyloidea</taxon>
        <taxon>Ancylostomatidae</taxon>
        <taxon>Ancylostomatinae</taxon>
        <taxon>Ancylostoma</taxon>
    </lineage>
</organism>
<name>A0A0C2DE66_9BILA</name>
<evidence type="ECO:0000256" key="1">
    <source>
        <dbReference type="SAM" id="MobiDB-lite"/>
    </source>
</evidence>
<dbReference type="EMBL" id="KN726434">
    <property type="protein sequence ID" value="KIH68233.1"/>
    <property type="molecule type" value="Genomic_DNA"/>
</dbReference>